<dbReference type="Gene3D" id="3.40.50.300">
    <property type="entry name" value="P-loop containing nucleotide triphosphate hydrolases"/>
    <property type="match status" value="1"/>
</dbReference>
<dbReference type="OrthoDB" id="9809379at2"/>
<evidence type="ECO:0000313" key="7">
    <source>
        <dbReference type="Proteomes" id="UP000184440"/>
    </source>
</evidence>
<dbReference type="Proteomes" id="UP000184440">
    <property type="component" value="Unassembled WGS sequence"/>
</dbReference>
<name>A0A1M7TVZ6_9ACTN</name>
<dbReference type="GO" id="GO:0005524">
    <property type="term" value="F:ATP binding"/>
    <property type="evidence" value="ECO:0007669"/>
    <property type="project" value="UniProtKB-KW"/>
</dbReference>
<keyword evidence="7" id="KW-1185">Reference proteome</keyword>
<dbReference type="GO" id="GO:0016887">
    <property type="term" value="F:ATP hydrolysis activity"/>
    <property type="evidence" value="ECO:0007669"/>
    <property type="project" value="InterPro"/>
</dbReference>
<feature type="compositionally biased region" description="Pro residues" evidence="4">
    <location>
        <begin position="483"/>
        <end position="502"/>
    </location>
</feature>
<gene>
    <name evidence="6" type="ORF">SAMN05443668_107166</name>
</gene>
<dbReference type="STRING" id="134849.SAMN05443668_107166"/>
<evidence type="ECO:0000256" key="2">
    <source>
        <dbReference type="ARBA" id="ARBA00022741"/>
    </source>
</evidence>
<keyword evidence="3" id="KW-0067">ATP-binding</keyword>
<dbReference type="InterPro" id="IPR003593">
    <property type="entry name" value="AAA+_ATPase"/>
</dbReference>
<evidence type="ECO:0000313" key="6">
    <source>
        <dbReference type="EMBL" id="SHN74877.1"/>
    </source>
</evidence>
<dbReference type="InterPro" id="IPR050221">
    <property type="entry name" value="26S_Proteasome_ATPase"/>
</dbReference>
<proteinExistence type="inferred from homology"/>
<dbReference type="InterPro" id="IPR003959">
    <property type="entry name" value="ATPase_AAA_core"/>
</dbReference>
<evidence type="ECO:0000256" key="4">
    <source>
        <dbReference type="SAM" id="MobiDB-lite"/>
    </source>
</evidence>
<dbReference type="InterPro" id="IPR027417">
    <property type="entry name" value="P-loop_NTPase"/>
</dbReference>
<evidence type="ECO:0000256" key="1">
    <source>
        <dbReference type="ARBA" id="ARBA00006914"/>
    </source>
</evidence>
<keyword evidence="2" id="KW-0547">Nucleotide-binding</keyword>
<comment type="similarity">
    <text evidence="1">Belongs to the AAA ATPase family.</text>
</comment>
<feature type="region of interest" description="Disordered" evidence="4">
    <location>
        <begin position="456"/>
        <end position="526"/>
    </location>
</feature>
<feature type="compositionally biased region" description="Gly residues" evidence="4">
    <location>
        <begin position="506"/>
        <end position="518"/>
    </location>
</feature>
<evidence type="ECO:0000256" key="3">
    <source>
        <dbReference type="ARBA" id="ARBA00022840"/>
    </source>
</evidence>
<dbReference type="Pfam" id="PF00004">
    <property type="entry name" value="AAA"/>
    <property type="match status" value="1"/>
</dbReference>
<dbReference type="PANTHER" id="PTHR23073">
    <property type="entry name" value="26S PROTEASOME REGULATORY SUBUNIT"/>
    <property type="match status" value="1"/>
</dbReference>
<dbReference type="AlphaFoldDB" id="A0A1M7TVZ6"/>
<dbReference type="CDD" id="cd19481">
    <property type="entry name" value="RecA-like_protease"/>
    <property type="match status" value="1"/>
</dbReference>
<dbReference type="SMART" id="SM00382">
    <property type="entry name" value="AAA"/>
    <property type="match status" value="1"/>
</dbReference>
<evidence type="ECO:0000259" key="5">
    <source>
        <dbReference type="SMART" id="SM00382"/>
    </source>
</evidence>
<feature type="domain" description="AAA+ ATPase" evidence="5">
    <location>
        <begin position="250"/>
        <end position="377"/>
    </location>
</feature>
<dbReference type="SUPFAM" id="SSF52540">
    <property type="entry name" value="P-loop containing nucleoside triphosphate hydrolases"/>
    <property type="match status" value="1"/>
</dbReference>
<protein>
    <submittedName>
        <fullName evidence="6">ATPase family associated with various cellular activities (AAA)</fullName>
    </submittedName>
</protein>
<reference evidence="6 7" key="1">
    <citation type="submission" date="2016-11" db="EMBL/GenBank/DDBJ databases">
        <authorList>
            <person name="Jaros S."/>
            <person name="Januszkiewicz K."/>
            <person name="Wedrychowicz H."/>
        </authorList>
    </citation>
    <scope>NUCLEOTIDE SEQUENCE [LARGE SCALE GENOMIC DNA]</scope>
    <source>
        <strain evidence="6 7">DSM 46144</strain>
    </source>
</reference>
<sequence length="526" mass="55523">MDERTAGFVDAFRAFLDEVVHSERLAKKSDGPALIPTLKQHLGVDPQSLAVVTEDLPGHVFVNLDLAMAALCEQAGGGTLLGIGGGEQRRHSALSEILESSGRWGQFPLGTVDYVNLATSPDDTRQAVSFGLRLFTFDGAPVAVLQRGPDPRYGQPTAQLEVLTPVDGVAARLIAAVREEMKRLSVFRGQVLSLGGSDYEAAVGGVTFHRRPTLTPDDIVLPDGVLERVRRHIAGVAHHRDRLRAAGQHLKRGLLLHGPPGTGKTHTVRFLLGALPELTVVLLAGPSIAYVAEAAQMARALEPALVVLEDCDLVAENRDHYAGEQPLLFAVLEALDGLSDDADVAFLLTTNRVEVLEPALAQRPGRIDLAIEVPLPDEPARRQLIALYARSVPFSPGAIDEAAARSEGTTASFAKELVRRSVLIAAEDERDAGDGDLAAALDEMLSEAQAITRSLLGAGGPGPWGVPDDDYDGPDGFDAPPVFGGPPPFGSPAPFGGPPRFPRPGRIGGGSAQGGIIGPDGPYLDD</sequence>
<dbReference type="RefSeq" id="WP_073259971.1">
    <property type="nucleotide sequence ID" value="NZ_FRCS01000007.1"/>
</dbReference>
<dbReference type="EMBL" id="FRCS01000007">
    <property type="protein sequence ID" value="SHN74877.1"/>
    <property type="molecule type" value="Genomic_DNA"/>
</dbReference>
<accession>A0A1M7TVZ6</accession>
<organism evidence="6 7">
    <name type="scientific">Cryptosporangium aurantiacum</name>
    <dbReference type="NCBI Taxonomy" id="134849"/>
    <lineage>
        <taxon>Bacteria</taxon>
        <taxon>Bacillati</taxon>
        <taxon>Actinomycetota</taxon>
        <taxon>Actinomycetes</taxon>
        <taxon>Cryptosporangiales</taxon>
        <taxon>Cryptosporangiaceae</taxon>
        <taxon>Cryptosporangium</taxon>
    </lineage>
</organism>